<dbReference type="EMBL" id="JALJXV010000006">
    <property type="protein sequence ID" value="MCP1675522.1"/>
    <property type="molecule type" value="Genomic_DNA"/>
</dbReference>
<dbReference type="InterPro" id="IPR003593">
    <property type="entry name" value="AAA+_ATPase"/>
</dbReference>
<dbReference type="Proteomes" id="UP001205843">
    <property type="component" value="Unassembled WGS sequence"/>
</dbReference>
<dbReference type="PROSITE" id="PS50893">
    <property type="entry name" value="ABC_TRANSPORTER_2"/>
    <property type="match status" value="1"/>
</dbReference>
<dbReference type="GO" id="GO:0005524">
    <property type="term" value="F:ATP binding"/>
    <property type="evidence" value="ECO:0007669"/>
    <property type="project" value="UniProtKB-KW"/>
</dbReference>
<protein>
    <submittedName>
        <fullName evidence="5">Phospholipid/cholesterol/gamma-HCH transport system ATP-binding protein</fullName>
    </submittedName>
</protein>
<dbReference type="RefSeq" id="WP_253479043.1">
    <property type="nucleotide sequence ID" value="NZ_JALJXV010000006.1"/>
</dbReference>
<gene>
    <name evidence="5" type="ORF">J2T57_002672</name>
</gene>
<evidence type="ECO:0000259" key="4">
    <source>
        <dbReference type="PROSITE" id="PS50893"/>
    </source>
</evidence>
<organism evidence="5 6">
    <name type="scientific">Natronocella acetinitrilica</name>
    <dbReference type="NCBI Taxonomy" id="414046"/>
    <lineage>
        <taxon>Bacteria</taxon>
        <taxon>Pseudomonadati</taxon>
        <taxon>Pseudomonadota</taxon>
        <taxon>Gammaproteobacteria</taxon>
        <taxon>Chromatiales</taxon>
        <taxon>Ectothiorhodospiraceae</taxon>
        <taxon>Natronocella</taxon>
    </lineage>
</organism>
<dbReference type="GO" id="GO:0016887">
    <property type="term" value="F:ATP hydrolysis activity"/>
    <property type="evidence" value="ECO:0007669"/>
    <property type="project" value="InterPro"/>
</dbReference>
<sequence>MATRKAVIEVRGLGTVLGGQTIHDALDLDVTEREVLAIVGGSGSGKTVLLRELSLLMEPTKGSIRLFGEDHRKLRGERLRDFRADIGIMFQQGALFTGMSVLENVEFPLKEHTRLDRSSRAELAMIKLSLAGFPQDGCHKKPAELSGGMVKRAALARALALDPALLFLDEPTAGLDPVTAAAFDDRILELRDLLGLTVVLVTHDLDSLWRISDRVAFLARKRVLMAASIADISRSDETEIRAYFQGPRQGGRPENDESVQGD</sequence>
<keyword evidence="6" id="KW-1185">Reference proteome</keyword>
<dbReference type="AlphaFoldDB" id="A0AAE3G832"/>
<keyword evidence="3 5" id="KW-0067">ATP-binding</keyword>
<evidence type="ECO:0000256" key="1">
    <source>
        <dbReference type="ARBA" id="ARBA00022448"/>
    </source>
</evidence>
<keyword evidence="2" id="KW-0547">Nucleotide-binding</keyword>
<dbReference type="PANTHER" id="PTHR43023:SF3">
    <property type="entry name" value="PROTEIN TRIGALACTOSYLDIACYLGLYCEROL 3, CHLOROPLASTIC"/>
    <property type="match status" value="1"/>
</dbReference>
<comment type="caution">
    <text evidence="5">The sequence shown here is derived from an EMBL/GenBank/DDBJ whole genome shotgun (WGS) entry which is preliminary data.</text>
</comment>
<evidence type="ECO:0000256" key="3">
    <source>
        <dbReference type="ARBA" id="ARBA00022840"/>
    </source>
</evidence>
<proteinExistence type="predicted"/>
<name>A0AAE3G832_9GAMM</name>
<feature type="domain" description="ABC transporter" evidence="4">
    <location>
        <begin position="8"/>
        <end position="245"/>
    </location>
</feature>
<dbReference type="InterPro" id="IPR027417">
    <property type="entry name" value="P-loop_NTPase"/>
</dbReference>
<dbReference type="Gene3D" id="3.40.50.300">
    <property type="entry name" value="P-loop containing nucleotide triphosphate hydrolases"/>
    <property type="match status" value="1"/>
</dbReference>
<accession>A0AAE3G832</accession>
<evidence type="ECO:0000256" key="2">
    <source>
        <dbReference type="ARBA" id="ARBA00022741"/>
    </source>
</evidence>
<dbReference type="SMART" id="SM00382">
    <property type="entry name" value="AAA"/>
    <property type="match status" value="1"/>
</dbReference>
<evidence type="ECO:0000313" key="6">
    <source>
        <dbReference type="Proteomes" id="UP001205843"/>
    </source>
</evidence>
<dbReference type="SUPFAM" id="SSF52540">
    <property type="entry name" value="P-loop containing nucleoside triphosphate hydrolases"/>
    <property type="match status" value="1"/>
</dbReference>
<reference evidence="5" key="1">
    <citation type="submission" date="2022-03" db="EMBL/GenBank/DDBJ databases">
        <title>Genomic Encyclopedia of Type Strains, Phase III (KMG-III): the genomes of soil and plant-associated and newly described type strains.</title>
        <authorList>
            <person name="Whitman W."/>
        </authorList>
    </citation>
    <scope>NUCLEOTIDE SEQUENCE</scope>
    <source>
        <strain evidence="5">ANL 6-2</strain>
    </source>
</reference>
<evidence type="ECO:0000313" key="5">
    <source>
        <dbReference type="EMBL" id="MCP1675522.1"/>
    </source>
</evidence>
<dbReference type="Pfam" id="PF00005">
    <property type="entry name" value="ABC_tran"/>
    <property type="match status" value="1"/>
</dbReference>
<dbReference type="InterPro" id="IPR003439">
    <property type="entry name" value="ABC_transporter-like_ATP-bd"/>
</dbReference>
<dbReference type="PANTHER" id="PTHR43023">
    <property type="entry name" value="PROTEIN TRIGALACTOSYLDIACYLGLYCEROL 3, CHLOROPLASTIC"/>
    <property type="match status" value="1"/>
</dbReference>
<keyword evidence="1" id="KW-0813">Transport</keyword>